<sequence length="126" mass="14893">MSSKRIDIRVKRVYEEPEESDGRRVLVDRLWARGLSKEKAKVDIWIKEIAPSTELRRWYGHDPKKWDEFKSRYAAELKNNPDQVETILEELHAGTVTFLYSSKEEQLNNAVALKEYIESVIRDRAE</sequence>
<gene>
    <name evidence="1" type="ORF">NSMM_80011</name>
</gene>
<accession>A0A1G5SHV4</accession>
<dbReference type="EMBL" id="FMWO01000091">
    <property type="protein sequence ID" value="SCZ86793.1"/>
    <property type="molecule type" value="Genomic_DNA"/>
</dbReference>
<evidence type="ECO:0000313" key="2">
    <source>
        <dbReference type="Proteomes" id="UP000198729"/>
    </source>
</evidence>
<dbReference type="Proteomes" id="UP000198729">
    <property type="component" value="Unassembled WGS sequence"/>
</dbReference>
<dbReference type="PANTHER" id="PTHR36849:SF1">
    <property type="entry name" value="CYTOPLASMIC PROTEIN"/>
    <property type="match status" value="1"/>
</dbReference>
<dbReference type="Pfam" id="PF22752">
    <property type="entry name" value="DUF488-N3i"/>
    <property type="match status" value="1"/>
</dbReference>
<dbReference type="PANTHER" id="PTHR36849">
    <property type="entry name" value="CYTOPLASMIC PROTEIN-RELATED"/>
    <property type="match status" value="1"/>
</dbReference>
<reference evidence="1 2" key="1">
    <citation type="submission" date="2016-10" db="EMBL/GenBank/DDBJ databases">
        <authorList>
            <person name="de Groot N.N."/>
        </authorList>
    </citation>
    <scope>NUCLEOTIDE SEQUENCE [LARGE SCALE GENOMIC DNA]</scope>
    <source>
        <strain evidence="1">1</strain>
    </source>
</reference>
<keyword evidence="2" id="KW-1185">Reference proteome</keyword>
<organism evidence="1 2">
    <name type="scientific">Nitrosomonas mobilis</name>
    <dbReference type="NCBI Taxonomy" id="51642"/>
    <lineage>
        <taxon>Bacteria</taxon>
        <taxon>Pseudomonadati</taxon>
        <taxon>Pseudomonadota</taxon>
        <taxon>Betaproteobacteria</taxon>
        <taxon>Nitrosomonadales</taxon>
        <taxon>Nitrosomonadaceae</taxon>
        <taxon>Nitrosomonas</taxon>
    </lineage>
</organism>
<evidence type="ECO:0008006" key="3">
    <source>
        <dbReference type="Google" id="ProtNLM"/>
    </source>
</evidence>
<dbReference type="STRING" id="51642.NSMM_80011"/>
<dbReference type="OrthoDB" id="9790745at2"/>
<name>A0A1G5SHV4_9PROT</name>
<proteinExistence type="predicted"/>
<dbReference type="RefSeq" id="WP_090288038.1">
    <property type="nucleotide sequence ID" value="NZ_FMWO01000091.1"/>
</dbReference>
<dbReference type="AlphaFoldDB" id="A0A1G5SHV4"/>
<protein>
    <recommendedName>
        <fullName evidence="3">Uroporphyrin-III C-methyltransferase</fullName>
    </recommendedName>
</protein>
<evidence type="ECO:0000313" key="1">
    <source>
        <dbReference type="EMBL" id="SCZ86793.1"/>
    </source>
</evidence>
<dbReference type="InterPro" id="IPR052552">
    <property type="entry name" value="YeaO-like"/>
</dbReference>